<organism evidence="1 2">
    <name type="scientific">Neophaeococcomyces mojaviensis</name>
    <dbReference type="NCBI Taxonomy" id="3383035"/>
    <lineage>
        <taxon>Eukaryota</taxon>
        <taxon>Fungi</taxon>
        <taxon>Dikarya</taxon>
        <taxon>Ascomycota</taxon>
        <taxon>Pezizomycotina</taxon>
        <taxon>Eurotiomycetes</taxon>
        <taxon>Chaetothyriomycetidae</taxon>
        <taxon>Chaetothyriales</taxon>
        <taxon>Chaetothyriales incertae sedis</taxon>
        <taxon>Neophaeococcomyces</taxon>
    </lineage>
</organism>
<protein>
    <submittedName>
        <fullName evidence="1">Uncharacterized protein</fullName>
    </submittedName>
</protein>
<dbReference type="EMBL" id="JAPDRQ010000047">
    <property type="protein sequence ID" value="KAJ9658779.1"/>
    <property type="molecule type" value="Genomic_DNA"/>
</dbReference>
<gene>
    <name evidence="1" type="ORF">H2198_003527</name>
</gene>
<proteinExistence type="predicted"/>
<sequence>MHFTAGVLLLLSATSGLLALPTVEVHPGYVEVAREKTSHGTLIYLDSSVASWSTTTTTTTTAAAATQSGPTVLSTAEKPTTESTRDSSALTSSTSTTSGLSAGSTAVVPSSYVERAREKTSYVELAREKTSSGSLVYLGSPEASRMVRRSRLGLEERGVCPTGSSITCDTAHAASDKLCDELVTELSGDPTIPIDIKPRQVCYLGDNGDDDKYCCVSWSRAVPGLTKGDLADTALSLRRRCTTNGISGRATNTDLRGVCATVCISNRGTGCA</sequence>
<evidence type="ECO:0000313" key="2">
    <source>
        <dbReference type="Proteomes" id="UP001172386"/>
    </source>
</evidence>
<reference evidence="1" key="1">
    <citation type="submission" date="2022-10" db="EMBL/GenBank/DDBJ databases">
        <title>Culturing micro-colonial fungi from biological soil crusts in the Mojave desert and describing Neophaeococcomyces mojavensis, and introducing the new genera and species Taxawa tesnikishii.</title>
        <authorList>
            <person name="Kurbessoian T."/>
            <person name="Stajich J.E."/>
        </authorList>
    </citation>
    <scope>NUCLEOTIDE SEQUENCE</scope>
    <source>
        <strain evidence="1">JES_112</strain>
    </source>
</reference>
<dbReference type="Proteomes" id="UP001172386">
    <property type="component" value="Unassembled WGS sequence"/>
</dbReference>
<comment type="caution">
    <text evidence="1">The sequence shown here is derived from an EMBL/GenBank/DDBJ whole genome shotgun (WGS) entry which is preliminary data.</text>
</comment>
<evidence type="ECO:0000313" key="1">
    <source>
        <dbReference type="EMBL" id="KAJ9658779.1"/>
    </source>
</evidence>
<keyword evidence="2" id="KW-1185">Reference proteome</keyword>
<name>A0ACC3ABC2_9EURO</name>
<accession>A0ACC3ABC2</accession>